<proteinExistence type="predicted"/>
<dbReference type="InterPro" id="IPR021710">
    <property type="entry name" value="DUF3293"/>
</dbReference>
<dbReference type="STRING" id="28092.WM40_13090"/>
<protein>
    <recommendedName>
        <fullName evidence="3">DUF3293 domain-containing protein</fullName>
    </recommendedName>
</protein>
<dbReference type="AlphaFoldDB" id="A0A0F5JZC0"/>
<comment type="caution">
    <text evidence="1">The sequence shown here is derived from an EMBL/GenBank/DDBJ whole genome shotgun (WGS) entry which is preliminary data.</text>
</comment>
<keyword evidence="2" id="KW-1185">Reference proteome</keyword>
<evidence type="ECO:0008006" key="3">
    <source>
        <dbReference type="Google" id="ProtNLM"/>
    </source>
</evidence>
<dbReference type="PATRIC" id="fig|28092.6.peg.3079"/>
<gene>
    <name evidence="1" type="ORF">WM40_13090</name>
</gene>
<reference evidence="1 2" key="1">
    <citation type="submission" date="2015-03" db="EMBL/GenBank/DDBJ databases">
        <title>Draft Genome Sequence of Burkholderia andropogonis type strain ICMP2807, isolated from Sorghum bicolor.</title>
        <authorList>
            <person name="Lopes-Santos L."/>
            <person name="Castro D.B."/>
            <person name="Ottoboni L.M."/>
            <person name="Park D."/>
            <person name="Weirc B.S."/>
            <person name="Destefano S.A."/>
        </authorList>
    </citation>
    <scope>NUCLEOTIDE SEQUENCE [LARGE SCALE GENOMIC DNA]</scope>
    <source>
        <strain evidence="1 2">ICMP2807</strain>
    </source>
</reference>
<sequence length="124" mass="13877">MRIGQRSAALDGLLTTQDAKYGLFISAWNPRSRPLSVLYNAARHAGLIHGMKQRNLRWLPAMGADETGEWPAEESVFILDATVLLADRLMTEWDQNAAVWVEHGKAPALVLHPRFRGGALLREF</sequence>
<dbReference type="Pfam" id="PF11697">
    <property type="entry name" value="DUF3293"/>
    <property type="match status" value="1"/>
</dbReference>
<evidence type="ECO:0000313" key="1">
    <source>
        <dbReference type="EMBL" id="KKB63231.1"/>
    </source>
</evidence>
<dbReference type="EMBL" id="LAQU01000012">
    <property type="protein sequence ID" value="KKB63231.1"/>
    <property type="molecule type" value="Genomic_DNA"/>
</dbReference>
<name>A0A0F5JZC0_9BURK</name>
<dbReference type="Proteomes" id="UP000033618">
    <property type="component" value="Unassembled WGS sequence"/>
</dbReference>
<accession>A0A0F5JZC0</accession>
<organism evidence="1 2">
    <name type="scientific">Robbsia andropogonis</name>
    <dbReference type="NCBI Taxonomy" id="28092"/>
    <lineage>
        <taxon>Bacteria</taxon>
        <taxon>Pseudomonadati</taxon>
        <taxon>Pseudomonadota</taxon>
        <taxon>Betaproteobacteria</taxon>
        <taxon>Burkholderiales</taxon>
        <taxon>Burkholderiaceae</taxon>
        <taxon>Robbsia</taxon>
    </lineage>
</organism>
<evidence type="ECO:0000313" key="2">
    <source>
        <dbReference type="Proteomes" id="UP000033618"/>
    </source>
</evidence>